<protein>
    <recommendedName>
        <fullName evidence="3">DNA primase</fullName>
    </recommendedName>
</protein>
<dbReference type="EMBL" id="JBHRZN010000002">
    <property type="protein sequence ID" value="MFC3849918.1"/>
    <property type="molecule type" value="Genomic_DNA"/>
</dbReference>
<reference evidence="2" key="1">
    <citation type="journal article" date="2019" name="Int. J. Syst. Evol. Microbiol.">
        <title>The Global Catalogue of Microorganisms (GCM) 10K type strain sequencing project: providing services to taxonomists for standard genome sequencing and annotation.</title>
        <authorList>
            <consortium name="The Broad Institute Genomics Platform"/>
            <consortium name="The Broad Institute Genome Sequencing Center for Infectious Disease"/>
            <person name="Wu L."/>
            <person name="Ma J."/>
        </authorList>
    </citation>
    <scope>NUCLEOTIDE SEQUENCE [LARGE SCALE GENOMIC DNA]</scope>
    <source>
        <strain evidence="2">CCUG 53252</strain>
    </source>
</reference>
<evidence type="ECO:0000313" key="2">
    <source>
        <dbReference type="Proteomes" id="UP001595751"/>
    </source>
</evidence>
<name>A0ABV7ZMX3_9CORY</name>
<evidence type="ECO:0008006" key="3">
    <source>
        <dbReference type="Google" id="ProtNLM"/>
    </source>
</evidence>
<keyword evidence="2" id="KW-1185">Reference proteome</keyword>
<organism evidence="1 2">
    <name type="scientific">Corynebacterium hansenii</name>
    <dbReference type="NCBI Taxonomy" id="394964"/>
    <lineage>
        <taxon>Bacteria</taxon>
        <taxon>Bacillati</taxon>
        <taxon>Actinomycetota</taxon>
        <taxon>Actinomycetes</taxon>
        <taxon>Mycobacteriales</taxon>
        <taxon>Corynebacteriaceae</taxon>
        <taxon>Corynebacterium</taxon>
    </lineage>
</organism>
<accession>A0ABV7ZMX3</accession>
<sequence>MDARCSQCGSVLDPSRSRRPARFCSNACRQKAYRRRRKTEIPAGLREGRRWVRAEGKRPVMVDGRPASSINPRTWAEFADVQSGAGDGFGVMLGGGVGCIDLDGALDDRGRVVSAVARAVLEANPGAWVEVSVSGRGLHVFGLLREGPGVRRDGLEVYSRGRFIRVTGRVFRPGRLVPLVI</sequence>
<proteinExistence type="predicted"/>
<evidence type="ECO:0000313" key="1">
    <source>
        <dbReference type="EMBL" id="MFC3849918.1"/>
    </source>
</evidence>
<dbReference type="RefSeq" id="WP_290289132.1">
    <property type="nucleotide sequence ID" value="NZ_CP047211.1"/>
</dbReference>
<comment type="caution">
    <text evidence="1">The sequence shown here is derived from an EMBL/GenBank/DDBJ whole genome shotgun (WGS) entry which is preliminary data.</text>
</comment>
<gene>
    <name evidence="1" type="ORF">ACFORJ_07035</name>
</gene>
<dbReference type="Proteomes" id="UP001595751">
    <property type="component" value="Unassembled WGS sequence"/>
</dbReference>